<feature type="region of interest" description="Disordered" evidence="1">
    <location>
        <begin position="821"/>
        <end position="841"/>
    </location>
</feature>
<name>A0A1I4CKW8_9HYPH</name>
<evidence type="ECO:0000313" key="2">
    <source>
        <dbReference type="EMBL" id="SFK81270.1"/>
    </source>
</evidence>
<keyword evidence="2" id="KW-0378">Hydrolase</keyword>
<feature type="region of interest" description="Disordered" evidence="1">
    <location>
        <begin position="549"/>
        <end position="570"/>
    </location>
</feature>
<organism evidence="2 3">
    <name type="scientific">Neomesorhizobium albiziae</name>
    <dbReference type="NCBI Taxonomy" id="335020"/>
    <lineage>
        <taxon>Bacteria</taxon>
        <taxon>Pseudomonadati</taxon>
        <taxon>Pseudomonadota</taxon>
        <taxon>Alphaproteobacteria</taxon>
        <taxon>Hyphomicrobiales</taxon>
        <taxon>Phyllobacteriaceae</taxon>
        <taxon>Neomesorhizobium</taxon>
    </lineage>
</organism>
<dbReference type="GO" id="GO:0016787">
    <property type="term" value="F:hydrolase activity"/>
    <property type="evidence" value="ECO:0007669"/>
    <property type="project" value="UniProtKB-KW"/>
</dbReference>
<accession>A0A1I4CKW8</accession>
<keyword evidence="3" id="KW-1185">Reference proteome</keyword>
<proteinExistence type="predicted"/>
<gene>
    <name evidence="2" type="ORF">SAMN04488498_113103</name>
</gene>
<sequence>MPNTVRSPVDTILGEATYGSPTERFADMLGIASVITNRATLGNVTPEDVVSAPGQFSAYGKSLPAGAEEFRGLAEQAWGTAQTIGPVTPATYYSTPAAARNLPGGLEPVDQTTGHVYHVDPQNRAFRTAKGFVQPTAELVANVAQRASQTARAVASGAINAVGNTVEAVGNVTARTGRGLAALAPNGLLGPRAQPSVSFDRIGPNRPNPPQQGITDIAQSAVNDVLGPDYSIDVISGTEGSLPQYGSTRHKTGLAADIQIKDPTGRTLNAIRDKQAMLDVAQAMAAKGAKGIGIGSNYMGATGIHVDQVTPGPGQDYEWGNIGNANAGLLADARQFKEMPASFYDKTMPQEMAAPRANPGPLESEYQKMASTMQEAGVRGLGAPQTYSAPVGKVARAALGPVSAGATPGTGKLGGTARAVANQPAARSPAYTSALAEMSAMTQNPARARYDALPEWGKAAVAASDIGGLVANAATVGYVDKAAAGARSLFSGKTYEQELADLTGLTRAAERRAGMAGLAARLTGGPEPQLGPAPRSTFENMVAGMDSPVYGPGQIAPSSAPQKSTPSPVRLDNLAFAGPKGTFSVPSKPSAPTTADLAAAYGQLATMADVGIANLSGAPLAAPQKPSLEQVAAVALRGTPAPALSAPKTVKTQTIAPPQKQTLAVPQQAIAAPLTTIGAFPTAPAPPKSKIPERVAKAALGGLLGGIPGAALGALSPEISKTMGGLLGGLGGLFGNAPNPQRSNFGTGLQAMSDILGGGGTAGATAYSRSTPGYSVTNLGNGWVEKQNQFGVKSYEHTGFNQSLFGGGGMFGGGFGSGRDASKAEANRGDGGVSSGGRGLW</sequence>
<feature type="compositionally biased region" description="Gly residues" evidence="1">
    <location>
        <begin position="829"/>
        <end position="841"/>
    </location>
</feature>
<reference evidence="2 3" key="1">
    <citation type="submission" date="2016-10" db="EMBL/GenBank/DDBJ databases">
        <authorList>
            <person name="Varghese N."/>
            <person name="Submissions S."/>
        </authorList>
    </citation>
    <scope>NUCLEOTIDE SEQUENCE [LARGE SCALE GENOMIC DNA]</scope>
    <source>
        <strain evidence="2 3">DSM 21822</strain>
    </source>
</reference>
<dbReference type="Proteomes" id="UP000323300">
    <property type="component" value="Unassembled WGS sequence"/>
</dbReference>
<evidence type="ECO:0000256" key="1">
    <source>
        <dbReference type="SAM" id="MobiDB-lite"/>
    </source>
</evidence>
<dbReference type="EMBL" id="FOSL01000013">
    <property type="protein sequence ID" value="SFK81270.1"/>
    <property type="molecule type" value="Genomic_DNA"/>
</dbReference>
<dbReference type="AlphaFoldDB" id="A0A1I4CKW8"/>
<feature type="compositionally biased region" description="Polar residues" evidence="1">
    <location>
        <begin position="556"/>
        <end position="567"/>
    </location>
</feature>
<evidence type="ECO:0000313" key="3">
    <source>
        <dbReference type="Proteomes" id="UP000323300"/>
    </source>
</evidence>
<protein>
    <submittedName>
        <fullName evidence="2">Cell Wall Hydrolase</fullName>
    </submittedName>
</protein>